<evidence type="ECO:0000313" key="2">
    <source>
        <dbReference type="Proteomes" id="UP001265550"/>
    </source>
</evidence>
<sequence length="91" mass="10203">MLMQVHSSLRCRLNPIPNTAIPMGKYVVSPATHQTDCGRFRASVSVQRSQGNGSYCRVFRFDRAFASREAARIFAVTQGWLQTCMQHPPAC</sequence>
<reference evidence="1 2" key="1">
    <citation type="submission" date="2023-07" db="EMBL/GenBank/DDBJ databases">
        <title>Sorghum-associated microbial communities from plants grown in Nebraska, USA.</title>
        <authorList>
            <person name="Schachtman D."/>
        </authorList>
    </citation>
    <scope>NUCLEOTIDE SEQUENCE [LARGE SCALE GENOMIC DNA]</scope>
    <source>
        <strain evidence="1 2">BE240</strain>
    </source>
</reference>
<gene>
    <name evidence="1" type="ORF">J2X09_000731</name>
</gene>
<keyword evidence="2" id="KW-1185">Reference proteome</keyword>
<proteinExistence type="predicted"/>
<name>A0ABU1V6P1_9BURK</name>
<organism evidence="1 2">
    <name type="scientific">Hydrogenophaga laconesensis</name>
    <dbReference type="NCBI Taxonomy" id="1805971"/>
    <lineage>
        <taxon>Bacteria</taxon>
        <taxon>Pseudomonadati</taxon>
        <taxon>Pseudomonadota</taxon>
        <taxon>Betaproteobacteria</taxon>
        <taxon>Burkholderiales</taxon>
        <taxon>Comamonadaceae</taxon>
        <taxon>Hydrogenophaga</taxon>
    </lineage>
</organism>
<evidence type="ECO:0000313" key="1">
    <source>
        <dbReference type="EMBL" id="MDR7093008.1"/>
    </source>
</evidence>
<protein>
    <submittedName>
        <fullName evidence="1">Uncharacterized protein</fullName>
    </submittedName>
</protein>
<comment type="caution">
    <text evidence="1">The sequence shown here is derived from an EMBL/GenBank/DDBJ whole genome shotgun (WGS) entry which is preliminary data.</text>
</comment>
<dbReference type="EMBL" id="JAVDWE010000001">
    <property type="protein sequence ID" value="MDR7093008.1"/>
    <property type="molecule type" value="Genomic_DNA"/>
</dbReference>
<accession>A0ABU1V6P1</accession>
<dbReference type="Proteomes" id="UP001265550">
    <property type="component" value="Unassembled WGS sequence"/>
</dbReference>